<reference evidence="2 3" key="1">
    <citation type="submission" date="2021-10" db="EMBL/GenBank/DDBJ databases">
        <title>The diversity and Nitrogen Metabolism of Culturable Nitrate-Utilizing Bacteria Within the Oxygen Minimum Zone of the Changjiang (Yangtze River)Estuary.</title>
        <authorList>
            <person name="Zhang D."/>
            <person name="Zheng J."/>
            <person name="Liu S."/>
            <person name="He W."/>
        </authorList>
    </citation>
    <scope>NUCLEOTIDE SEQUENCE [LARGE SCALE GENOMIC DNA]</scope>
    <source>
        <strain evidence="2 3">FXH275-2</strain>
    </source>
</reference>
<keyword evidence="1" id="KW-0175">Coiled coil</keyword>
<keyword evidence="3" id="KW-1185">Reference proteome</keyword>
<evidence type="ECO:0000313" key="3">
    <source>
        <dbReference type="Proteomes" id="UP001198830"/>
    </source>
</evidence>
<protein>
    <recommendedName>
        <fullName evidence="4">Type III secretion protein</fullName>
    </recommendedName>
</protein>
<dbReference type="EMBL" id="JAJGNP010000003">
    <property type="protein sequence ID" value="MCC4232228.1"/>
    <property type="molecule type" value="Genomic_DNA"/>
</dbReference>
<comment type="caution">
    <text evidence="2">The sequence shown here is derived from an EMBL/GenBank/DDBJ whole genome shotgun (WGS) entry which is preliminary data.</text>
</comment>
<dbReference type="Proteomes" id="UP001198830">
    <property type="component" value="Unassembled WGS sequence"/>
</dbReference>
<evidence type="ECO:0000313" key="2">
    <source>
        <dbReference type="EMBL" id="MCC4232228.1"/>
    </source>
</evidence>
<feature type="coiled-coil region" evidence="1">
    <location>
        <begin position="89"/>
        <end position="141"/>
    </location>
</feature>
<evidence type="ECO:0008006" key="4">
    <source>
        <dbReference type="Google" id="ProtNLM"/>
    </source>
</evidence>
<evidence type="ECO:0000256" key="1">
    <source>
        <dbReference type="SAM" id="Coils"/>
    </source>
</evidence>
<gene>
    <name evidence="2" type="ORF">LL253_05910</name>
</gene>
<sequence length="153" mass="16923">MMSDQIDQLKTIVRLRKRDLERCAHDVAAARQAIVAAQVQEEQAARACADALASRAAAMTERLGQPCDPLVQLHCQAVSARAEASQLLRTQAGAALAEARALADRLKREWLRAQARHDAMLQELERAVQSWQRQVGRRAEDEVRPAPIPAMLA</sequence>
<proteinExistence type="predicted"/>
<accession>A0ABS8H1K8</accession>
<organism evidence="2 3">
    <name type="scientific">Sphingobium soli</name>
    <dbReference type="NCBI Taxonomy" id="1591116"/>
    <lineage>
        <taxon>Bacteria</taxon>
        <taxon>Pseudomonadati</taxon>
        <taxon>Pseudomonadota</taxon>
        <taxon>Alphaproteobacteria</taxon>
        <taxon>Sphingomonadales</taxon>
        <taxon>Sphingomonadaceae</taxon>
        <taxon>Sphingobium</taxon>
    </lineage>
</organism>
<name>A0ABS8H1K8_9SPHN</name>